<dbReference type="GO" id="GO:0007165">
    <property type="term" value="P:signal transduction"/>
    <property type="evidence" value="ECO:0007669"/>
    <property type="project" value="InterPro"/>
</dbReference>
<reference evidence="2" key="1">
    <citation type="submission" date="2020-10" db="EMBL/GenBank/DDBJ databases">
        <title>Taxonomic study of unclassified bacteria belonging to the class Ktedonobacteria.</title>
        <authorList>
            <person name="Yabe S."/>
            <person name="Wang C.M."/>
            <person name="Zheng Y."/>
            <person name="Sakai Y."/>
            <person name="Cavaletti L."/>
            <person name="Monciardini P."/>
            <person name="Donadio S."/>
        </authorList>
    </citation>
    <scope>NUCLEOTIDE SEQUENCE</scope>
    <source>
        <strain evidence="2">ID150040</strain>
    </source>
</reference>
<dbReference type="InterPro" id="IPR001646">
    <property type="entry name" value="5peptide_repeat"/>
</dbReference>
<accession>A0A8J3IUS5</accession>
<gene>
    <name evidence="2" type="ORF">KSF_089330</name>
</gene>
<dbReference type="SUPFAM" id="SSF141571">
    <property type="entry name" value="Pentapeptide repeat-like"/>
    <property type="match status" value="2"/>
</dbReference>
<name>A0A8J3IUS5_9CHLR</name>
<evidence type="ECO:0000313" key="2">
    <source>
        <dbReference type="EMBL" id="GHO98885.1"/>
    </source>
</evidence>
<dbReference type="PROSITE" id="PS50104">
    <property type="entry name" value="TIR"/>
    <property type="match status" value="1"/>
</dbReference>
<proteinExistence type="predicted"/>
<dbReference type="Gene3D" id="2.160.20.80">
    <property type="entry name" value="E3 ubiquitin-protein ligase SopA"/>
    <property type="match status" value="1"/>
</dbReference>
<organism evidence="2 3">
    <name type="scientific">Reticulibacter mediterranei</name>
    <dbReference type="NCBI Taxonomy" id="2778369"/>
    <lineage>
        <taxon>Bacteria</taxon>
        <taxon>Bacillati</taxon>
        <taxon>Chloroflexota</taxon>
        <taxon>Ktedonobacteria</taxon>
        <taxon>Ktedonobacterales</taxon>
        <taxon>Reticulibacteraceae</taxon>
        <taxon>Reticulibacter</taxon>
    </lineage>
</organism>
<dbReference type="SUPFAM" id="SSF52200">
    <property type="entry name" value="Toll/Interleukin receptor TIR domain"/>
    <property type="match status" value="1"/>
</dbReference>
<dbReference type="Proteomes" id="UP000597444">
    <property type="component" value="Unassembled WGS sequence"/>
</dbReference>
<dbReference type="EMBL" id="BNJK01000002">
    <property type="protein sequence ID" value="GHO98885.1"/>
    <property type="molecule type" value="Genomic_DNA"/>
</dbReference>
<dbReference type="Pfam" id="PF00805">
    <property type="entry name" value="Pentapeptide"/>
    <property type="match status" value="3"/>
</dbReference>
<evidence type="ECO:0000313" key="3">
    <source>
        <dbReference type="Proteomes" id="UP000597444"/>
    </source>
</evidence>
<protein>
    <recommendedName>
        <fullName evidence="1">TIR domain-containing protein</fullName>
    </recommendedName>
</protein>
<dbReference type="AlphaFoldDB" id="A0A8J3IUS5"/>
<comment type="caution">
    <text evidence="2">The sequence shown here is derived from an EMBL/GenBank/DDBJ whole genome shotgun (WGS) entry which is preliminary data.</text>
</comment>
<dbReference type="Gene3D" id="3.40.50.10140">
    <property type="entry name" value="Toll/interleukin-1 receptor homology (TIR) domain"/>
    <property type="match status" value="1"/>
</dbReference>
<sequence>MANQEHLERLKQGVKVWNQWRKEHTPKDLDLEDADLMGACLNGVDFSDVSLVNVNLSKAELTNATFEGANLQGVNLHKATCSGACLVGADLDRVVGSRATFHGANCQKVVFRNTDLHGAVLFQADLRQTTFIGGDLQKVDLQRANLMEATLLHTALDEANLTEANLQQAKLIEVNLIKANFTQANLQEVDVHRALLGGTIFASNNLSTVNSLETVNHRGPSYIDIHTLVRSEGNIPDTFLRGAGVPDHFIEYIRSLTSSPFQYHPCFISYSSKDQGFAARLHTDLQSNGVRCWFAPHDLKIGDHYHQRIDEAIRLYDKLIIILSEHAVQSSWVEREVVSAREKEDRQQRPVLFPIRLDDAVMHTTKAWAADVRRRWHIGDFTQWKNRDTYQQAFARLLRDLKTEKITNP</sequence>
<evidence type="ECO:0000259" key="1">
    <source>
        <dbReference type="PROSITE" id="PS50104"/>
    </source>
</evidence>
<dbReference type="RefSeq" id="WP_220209565.1">
    <property type="nucleotide sequence ID" value="NZ_BNJK01000002.1"/>
</dbReference>
<feature type="domain" description="TIR" evidence="1">
    <location>
        <begin position="262"/>
        <end position="402"/>
    </location>
</feature>
<dbReference type="Pfam" id="PF13676">
    <property type="entry name" value="TIR_2"/>
    <property type="match status" value="1"/>
</dbReference>
<dbReference type="PANTHER" id="PTHR14136">
    <property type="entry name" value="BTB_POZ DOMAIN-CONTAINING PROTEIN KCTD9"/>
    <property type="match status" value="1"/>
</dbReference>
<dbReference type="InterPro" id="IPR035897">
    <property type="entry name" value="Toll_tir_struct_dom_sf"/>
</dbReference>
<dbReference type="InterPro" id="IPR000157">
    <property type="entry name" value="TIR_dom"/>
</dbReference>
<dbReference type="PANTHER" id="PTHR14136:SF17">
    <property type="entry name" value="BTB_POZ DOMAIN-CONTAINING PROTEIN KCTD9"/>
    <property type="match status" value="1"/>
</dbReference>
<dbReference type="InterPro" id="IPR051082">
    <property type="entry name" value="Pentapeptide-BTB/POZ_domain"/>
</dbReference>
<keyword evidence="3" id="KW-1185">Reference proteome</keyword>